<dbReference type="EMBL" id="BK032610">
    <property type="protein sequence ID" value="DAF51131.1"/>
    <property type="molecule type" value="Genomic_DNA"/>
</dbReference>
<proteinExistence type="predicted"/>
<protein>
    <submittedName>
        <fullName evidence="1">Uncharacterized protein</fullName>
    </submittedName>
</protein>
<name>A0A8S5SJY8_9CAUD</name>
<organism evidence="1">
    <name type="scientific">Siphoviridae sp. ct4Uy2</name>
    <dbReference type="NCBI Taxonomy" id="2827777"/>
    <lineage>
        <taxon>Viruses</taxon>
        <taxon>Duplodnaviria</taxon>
        <taxon>Heunggongvirae</taxon>
        <taxon>Uroviricota</taxon>
        <taxon>Caudoviricetes</taxon>
    </lineage>
</organism>
<reference evidence="1" key="1">
    <citation type="journal article" date="2021" name="Proc. Natl. Acad. Sci. U.S.A.">
        <title>A Catalog of Tens of Thousands of Viruses from Human Metagenomes Reveals Hidden Associations with Chronic Diseases.</title>
        <authorList>
            <person name="Tisza M.J."/>
            <person name="Buck C.B."/>
        </authorList>
    </citation>
    <scope>NUCLEOTIDE SEQUENCE</scope>
    <source>
        <strain evidence="1">Ct4Uy2</strain>
    </source>
</reference>
<sequence length="33" mass="3844">MLVLLVSFSIVKIVIINELTKTKQSKNFYLNFV</sequence>
<accession>A0A8S5SJY8</accession>
<evidence type="ECO:0000313" key="1">
    <source>
        <dbReference type="EMBL" id="DAF51131.1"/>
    </source>
</evidence>